<proteinExistence type="predicted"/>
<comment type="caution">
    <text evidence="2">The sequence shown here is derived from an EMBL/GenBank/DDBJ whole genome shotgun (WGS) entry which is preliminary data.</text>
</comment>
<feature type="compositionally biased region" description="Polar residues" evidence="1">
    <location>
        <begin position="629"/>
        <end position="638"/>
    </location>
</feature>
<dbReference type="GeneID" id="94292580"/>
<sequence>MVGLPQGIDQKGLQPRQHHLLPLSHNPAASEDVGANTNRQQPHPPLHCARPPTASGVPLVHRRGTKNAGLGSVRQGGTLTYQATHLRHTGMRQLLPRCPPASLVNPSSVERRSSTSASTAVEVAATAATLNRGAASGEQPTAAAEPAPSSLRQRQLSSARPAATEEDKSLLQLHRLPSQALSLEDGVPGGYRATATQFMRSIERLNRMTALTCSEYDNLFFGMTEERAAGGAASMQKMSRVPLLPLTLCTDGETVILVDPNGTERHKNYLQAVDRLWHCPKMFTSTASSSGATPPFASHTLSKVLWWTLSDLQRASCAVPLTNARATFSSEDSVDGQCGGSNVLNPHLSRPTKALESEAPSTACSTKTTVMLAAIQPNRLTLRYGEPLVLVFASSGTRAESEIPLDCVLDTRVKAKAAADVVPRFTEDRLTCLKEAAHLEGSSHIGHDLLRDIHHGFLPSLLESIYPDGGVHLRGCWCDVSTSAADALSARSVKPTSPQRQQQQQQHLSWRHNASWINLGNGEAQRSSLGCPQSGKTPRLLLKTVRTSLVDWSPPPTARRDGGDTGARDAEGVMQSLRPTSLPPLACPQQTLPDAVLNLPPDVLRFLALDDNHVGAHSTTTRLGKRLNRSSSSLQSTVRRIESDHELGSRPIDAGAESPVPAADGLDSSRVCVGGDCRGVCERSLKGPQPQQRQARHEVGLVYVSALLHAPSQPPPVAMTGKKTIICESVVVLTPAGRVELVVPEISRAFSRAITIADVEHSLVCSAVGRSLHLYRGEFAFIYAPGTEELLGTAVVDAAQAVLRLQRRTPGAQLEAAEQQPRSLGKGVKLQRR</sequence>
<keyword evidence="3" id="KW-1185">Reference proteome</keyword>
<feature type="region of interest" description="Disordered" evidence="1">
    <location>
        <begin position="628"/>
        <end position="663"/>
    </location>
</feature>
<dbReference type="EMBL" id="JAFJZO010000018">
    <property type="protein sequence ID" value="KAG5507605.1"/>
    <property type="molecule type" value="Genomic_DNA"/>
</dbReference>
<accession>A0A836LG90</accession>
<dbReference type="OrthoDB" id="273842at2759"/>
<evidence type="ECO:0000313" key="2">
    <source>
        <dbReference type="EMBL" id="KAG5507605.1"/>
    </source>
</evidence>
<reference evidence="2 3" key="1">
    <citation type="submission" date="2021-02" db="EMBL/GenBank/DDBJ databases">
        <title>Porcisia hertigi Genome sequencing and assembly.</title>
        <authorList>
            <person name="Almutairi H."/>
            <person name="Gatherer D."/>
        </authorList>
    </citation>
    <scope>NUCLEOTIDE SEQUENCE [LARGE SCALE GENOMIC DNA]</scope>
    <source>
        <strain evidence="2 3">C119</strain>
    </source>
</reference>
<gene>
    <name evidence="2" type="ORF">JKF63_06554</name>
</gene>
<name>A0A836LG90_9TRYP</name>
<dbReference type="Proteomes" id="UP000674318">
    <property type="component" value="Unassembled WGS sequence"/>
</dbReference>
<feature type="region of interest" description="Disordered" evidence="1">
    <location>
        <begin position="24"/>
        <end position="76"/>
    </location>
</feature>
<feature type="compositionally biased region" description="Low complexity" evidence="1">
    <location>
        <begin position="147"/>
        <end position="161"/>
    </location>
</feature>
<feature type="compositionally biased region" description="Basic and acidic residues" evidence="1">
    <location>
        <begin position="639"/>
        <end position="648"/>
    </location>
</feature>
<feature type="region of interest" description="Disordered" evidence="1">
    <location>
        <begin position="97"/>
        <end position="168"/>
    </location>
</feature>
<protein>
    <submittedName>
        <fullName evidence="2">Uncharacterized protein</fullName>
    </submittedName>
</protein>
<feature type="region of interest" description="Disordered" evidence="1">
    <location>
        <begin position="489"/>
        <end position="508"/>
    </location>
</feature>
<evidence type="ECO:0000313" key="3">
    <source>
        <dbReference type="Proteomes" id="UP000674318"/>
    </source>
</evidence>
<dbReference type="RefSeq" id="XP_067757920.1">
    <property type="nucleotide sequence ID" value="XM_067902503.1"/>
</dbReference>
<feature type="region of interest" description="Disordered" evidence="1">
    <location>
        <begin position="813"/>
        <end position="833"/>
    </location>
</feature>
<organism evidence="2 3">
    <name type="scientific">Porcisia hertigi</name>
    <dbReference type="NCBI Taxonomy" id="2761500"/>
    <lineage>
        <taxon>Eukaryota</taxon>
        <taxon>Discoba</taxon>
        <taxon>Euglenozoa</taxon>
        <taxon>Kinetoplastea</taxon>
        <taxon>Metakinetoplastina</taxon>
        <taxon>Trypanosomatida</taxon>
        <taxon>Trypanosomatidae</taxon>
        <taxon>Leishmaniinae</taxon>
        <taxon>Porcisia</taxon>
    </lineage>
</organism>
<dbReference type="KEGG" id="phet:94292580"/>
<dbReference type="AlphaFoldDB" id="A0A836LG90"/>
<feature type="compositionally biased region" description="Low complexity" evidence="1">
    <location>
        <begin position="114"/>
        <end position="129"/>
    </location>
</feature>
<evidence type="ECO:0000256" key="1">
    <source>
        <dbReference type="SAM" id="MobiDB-lite"/>
    </source>
</evidence>